<feature type="non-terminal residue" evidence="2">
    <location>
        <position position="1"/>
    </location>
</feature>
<sequence>RRVLRVGGQGGTRPGPVEGGRDPGGIREAARSQVRGGGHRESAEMGREGGHAGRRLLSESQAFPNRRENLRSRLTRRPFRMYFLNKAPS</sequence>
<feature type="region of interest" description="Disordered" evidence="1">
    <location>
        <begin position="1"/>
        <end position="71"/>
    </location>
</feature>
<keyword evidence="3" id="KW-1185">Reference proteome</keyword>
<dbReference type="EMBL" id="LR913174">
    <property type="protein sequence ID" value="CAD7254871.1"/>
    <property type="molecule type" value="Genomic_DNA"/>
</dbReference>
<dbReference type="Proteomes" id="UP000677054">
    <property type="component" value="Unassembled WGS sequence"/>
</dbReference>
<protein>
    <submittedName>
        <fullName evidence="2">Uncharacterized protein</fullName>
    </submittedName>
</protein>
<feature type="compositionally biased region" description="Basic and acidic residues" evidence="1">
    <location>
        <begin position="19"/>
        <end position="30"/>
    </location>
</feature>
<evidence type="ECO:0000313" key="3">
    <source>
        <dbReference type="Proteomes" id="UP000677054"/>
    </source>
</evidence>
<dbReference type="EMBL" id="CAJPEV010013656">
    <property type="protein sequence ID" value="CAG0906799.1"/>
    <property type="molecule type" value="Genomic_DNA"/>
</dbReference>
<dbReference type="AlphaFoldDB" id="A0A7R9AIN5"/>
<reference evidence="2" key="1">
    <citation type="submission" date="2020-11" db="EMBL/GenBank/DDBJ databases">
        <authorList>
            <person name="Tran Van P."/>
        </authorList>
    </citation>
    <scope>NUCLEOTIDE SEQUENCE</scope>
</reference>
<gene>
    <name evidence="2" type="ORF">DSTB1V02_LOCUS14617</name>
</gene>
<proteinExistence type="predicted"/>
<name>A0A7R9AIN5_9CRUS</name>
<feature type="compositionally biased region" description="Basic and acidic residues" evidence="1">
    <location>
        <begin position="38"/>
        <end position="51"/>
    </location>
</feature>
<feature type="non-terminal residue" evidence="2">
    <location>
        <position position="89"/>
    </location>
</feature>
<organism evidence="2">
    <name type="scientific">Darwinula stevensoni</name>
    <dbReference type="NCBI Taxonomy" id="69355"/>
    <lineage>
        <taxon>Eukaryota</taxon>
        <taxon>Metazoa</taxon>
        <taxon>Ecdysozoa</taxon>
        <taxon>Arthropoda</taxon>
        <taxon>Crustacea</taxon>
        <taxon>Oligostraca</taxon>
        <taxon>Ostracoda</taxon>
        <taxon>Podocopa</taxon>
        <taxon>Podocopida</taxon>
        <taxon>Darwinulocopina</taxon>
        <taxon>Darwinuloidea</taxon>
        <taxon>Darwinulidae</taxon>
        <taxon>Darwinula</taxon>
    </lineage>
</organism>
<accession>A0A7R9AIN5</accession>
<evidence type="ECO:0000256" key="1">
    <source>
        <dbReference type="SAM" id="MobiDB-lite"/>
    </source>
</evidence>
<evidence type="ECO:0000313" key="2">
    <source>
        <dbReference type="EMBL" id="CAD7254871.1"/>
    </source>
</evidence>